<dbReference type="EMBL" id="CAJFDH010000003">
    <property type="protein sequence ID" value="CAD5213517.1"/>
    <property type="molecule type" value="Genomic_DNA"/>
</dbReference>
<organism evidence="2 3">
    <name type="scientific">Bursaphelenchus okinawaensis</name>
    <dbReference type="NCBI Taxonomy" id="465554"/>
    <lineage>
        <taxon>Eukaryota</taxon>
        <taxon>Metazoa</taxon>
        <taxon>Ecdysozoa</taxon>
        <taxon>Nematoda</taxon>
        <taxon>Chromadorea</taxon>
        <taxon>Rhabditida</taxon>
        <taxon>Tylenchina</taxon>
        <taxon>Tylenchomorpha</taxon>
        <taxon>Aphelenchoidea</taxon>
        <taxon>Aphelenchoididae</taxon>
        <taxon>Bursaphelenchus</taxon>
    </lineage>
</organism>
<sequence>MRLSTLRTAEKFVANRKAFFGQRYDFFRSAGPHFAAGTATLAIVTTFIYFFAFPTPDIRHDMQYFFSSNYRKYVDSKGLIDPHRQQRLENEIQGFYVRNTKAKQKRMLHEIEHEVFLHAK</sequence>
<name>A0A811KDF0_9BILA</name>
<evidence type="ECO:0000256" key="1">
    <source>
        <dbReference type="SAM" id="Phobius"/>
    </source>
</evidence>
<proteinExistence type="predicted"/>
<reference evidence="2" key="1">
    <citation type="submission" date="2020-09" db="EMBL/GenBank/DDBJ databases">
        <authorList>
            <person name="Kikuchi T."/>
        </authorList>
    </citation>
    <scope>NUCLEOTIDE SEQUENCE</scope>
    <source>
        <strain evidence="2">SH1</strain>
    </source>
</reference>
<gene>
    <name evidence="2" type="ORF">BOKJ2_LOCUS5132</name>
</gene>
<accession>A0A811KDF0</accession>
<dbReference type="AlphaFoldDB" id="A0A811KDF0"/>
<dbReference type="EMBL" id="CAJFCW020000003">
    <property type="protein sequence ID" value="CAG9101028.1"/>
    <property type="molecule type" value="Genomic_DNA"/>
</dbReference>
<protein>
    <submittedName>
        <fullName evidence="2">Uncharacterized protein</fullName>
    </submittedName>
</protein>
<keyword evidence="3" id="KW-1185">Reference proteome</keyword>
<comment type="caution">
    <text evidence="2">The sequence shown here is derived from an EMBL/GenBank/DDBJ whole genome shotgun (WGS) entry which is preliminary data.</text>
</comment>
<dbReference type="Proteomes" id="UP000614601">
    <property type="component" value="Unassembled WGS sequence"/>
</dbReference>
<feature type="transmembrane region" description="Helical" evidence="1">
    <location>
        <begin position="34"/>
        <end position="53"/>
    </location>
</feature>
<evidence type="ECO:0000313" key="2">
    <source>
        <dbReference type="EMBL" id="CAD5213517.1"/>
    </source>
</evidence>
<evidence type="ECO:0000313" key="3">
    <source>
        <dbReference type="Proteomes" id="UP000614601"/>
    </source>
</evidence>
<dbReference type="OrthoDB" id="10440387at2759"/>
<keyword evidence="1" id="KW-0472">Membrane</keyword>
<keyword evidence="1" id="KW-1133">Transmembrane helix</keyword>
<keyword evidence="1" id="KW-0812">Transmembrane</keyword>
<dbReference type="Proteomes" id="UP000783686">
    <property type="component" value="Unassembled WGS sequence"/>
</dbReference>